<feature type="transmembrane region" description="Helical" evidence="1">
    <location>
        <begin position="31"/>
        <end position="48"/>
    </location>
</feature>
<keyword evidence="1" id="KW-0812">Transmembrane</keyword>
<gene>
    <name evidence="3" type="ORF">S01H4_43738</name>
</gene>
<keyword evidence="1" id="KW-0472">Membrane</keyword>
<proteinExistence type="predicted"/>
<comment type="caution">
    <text evidence="3">The sequence shown here is derived from an EMBL/GenBank/DDBJ whole genome shotgun (WGS) entry which is preliminary data.</text>
</comment>
<keyword evidence="1" id="KW-1133">Transmembrane helix</keyword>
<dbReference type="NCBIfam" id="TIGR02595">
    <property type="entry name" value="PEP_CTERM"/>
    <property type="match status" value="1"/>
</dbReference>
<evidence type="ECO:0000256" key="1">
    <source>
        <dbReference type="SAM" id="Phobius"/>
    </source>
</evidence>
<feature type="domain" description="Ice-binding protein C-terminal" evidence="2">
    <location>
        <begin position="28"/>
        <end position="50"/>
    </location>
</feature>
<dbReference type="Pfam" id="PF07589">
    <property type="entry name" value="PEP-CTERM"/>
    <property type="match status" value="1"/>
</dbReference>
<protein>
    <recommendedName>
        <fullName evidence="2">Ice-binding protein C-terminal domain-containing protein</fullName>
    </recommendedName>
</protein>
<evidence type="ECO:0000259" key="2">
    <source>
        <dbReference type="Pfam" id="PF07589"/>
    </source>
</evidence>
<evidence type="ECO:0000313" key="3">
    <source>
        <dbReference type="EMBL" id="GAH01319.1"/>
    </source>
</evidence>
<dbReference type="AlphaFoldDB" id="X1D892"/>
<reference evidence="3" key="1">
    <citation type="journal article" date="2014" name="Front. Microbiol.">
        <title>High frequency of phylogenetically diverse reductive dehalogenase-homologous genes in deep subseafloor sedimentary metagenomes.</title>
        <authorList>
            <person name="Kawai M."/>
            <person name="Futagami T."/>
            <person name="Toyoda A."/>
            <person name="Takaki Y."/>
            <person name="Nishi S."/>
            <person name="Hori S."/>
            <person name="Arai W."/>
            <person name="Tsubouchi T."/>
            <person name="Morono Y."/>
            <person name="Uchiyama I."/>
            <person name="Ito T."/>
            <person name="Fujiyama A."/>
            <person name="Inagaki F."/>
            <person name="Takami H."/>
        </authorList>
    </citation>
    <scope>NUCLEOTIDE SEQUENCE</scope>
    <source>
        <strain evidence="3">Expedition CK06-06</strain>
    </source>
</reference>
<sequence length="55" mass="5885">DGFLISASSFEDFEMAILEKLTQEIAGVPEPATLLLLGSGLIGLAGYGRKKFLKK</sequence>
<organism evidence="3">
    <name type="scientific">marine sediment metagenome</name>
    <dbReference type="NCBI Taxonomy" id="412755"/>
    <lineage>
        <taxon>unclassified sequences</taxon>
        <taxon>metagenomes</taxon>
        <taxon>ecological metagenomes</taxon>
    </lineage>
</organism>
<dbReference type="EMBL" id="BART01024162">
    <property type="protein sequence ID" value="GAH01319.1"/>
    <property type="molecule type" value="Genomic_DNA"/>
</dbReference>
<feature type="non-terminal residue" evidence="3">
    <location>
        <position position="1"/>
    </location>
</feature>
<name>X1D892_9ZZZZ</name>
<dbReference type="InterPro" id="IPR013424">
    <property type="entry name" value="Ice-binding_C"/>
</dbReference>
<accession>X1D892</accession>